<keyword evidence="3" id="KW-1185">Reference proteome</keyword>
<feature type="transmembrane region" description="Helical" evidence="1">
    <location>
        <begin position="78"/>
        <end position="101"/>
    </location>
</feature>
<keyword evidence="1" id="KW-0472">Membrane</keyword>
<comment type="caution">
    <text evidence="2">The sequence shown here is derived from an EMBL/GenBank/DDBJ whole genome shotgun (WGS) entry which is preliminary data.</text>
</comment>
<dbReference type="EMBL" id="QDGZ01000014">
    <property type="protein sequence ID" value="PVG80738.1"/>
    <property type="molecule type" value="Genomic_DNA"/>
</dbReference>
<keyword evidence="1" id="KW-0812">Transmembrane</keyword>
<accession>A0A2T8F4V1</accession>
<dbReference type="AlphaFoldDB" id="A0A2T8F4V1"/>
<dbReference type="OrthoDB" id="3625422at2"/>
<dbReference type="RefSeq" id="WP_116574484.1">
    <property type="nucleotide sequence ID" value="NZ_QDGZ01000014.1"/>
</dbReference>
<name>A0A2T8F4V1_9ACTN</name>
<sequence>MTVTPTALTRAAGAAAIGAGAIFIGVNIGHPHMDATSIATTELIGRNSLKVLMAALALAGITGMYVSQIRRNGLLGLIGYLVFAAGYLLLMTPPYIAAFVLPSIAETNPGYVNDVLAAASGRTFTGDIGPLATVLKVQGFAYLGGGLLFGIALFRAHVLTRWATLLRTASGPLSASLFVMPDAFYRLLAFPNGIAMVALGYSLWRTAHTAHTDGTPVQAASKDSRVIPAGAW</sequence>
<evidence type="ECO:0000256" key="1">
    <source>
        <dbReference type="SAM" id="Phobius"/>
    </source>
</evidence>
<evidence type="ECO:0000313" key="2">
    <source>
        <dbReference type="EMBL" id="PVG80738.1"/>
    </source>
</evidence>
<organism evidence="2 3">
    <name type="scientific">Nocardioides gansuensis</name>
    <dbReference type="NCBI Taxonomy" id="2138300"/>
    <lineage>
        <taxon>Bacteria</taxon>
        <taxon>Bacillati</taxon>
        <taxon>Actinomycetota</taxon>
        <taxon>Actinomycetes</taxon>
        <taxon>Propionibacteriales</taxon>
        <taxon>Nocardioidaceae</taxon>
        <taxon>Nocardioides</taxon>
    </lineage>
</organism>
<evidence type="ECO:0000313" key="3">
    <source>
        <dbReference type="Proteomes" id="UP000246018"/>
    </source>
</evidence>
<feature type="transmembrane region" description="Helical" evidence="1">
    <location>
        <begin position="7"/>
        <end position="28"/>
    </location>
</feature>
<feature type="transmembrane region" description="Helical" evidence="1">
    <location>
        <begin position="48"/>
        <end position="66"/>
    </location>
</feature>
<evidence type="ECO:0008006" key="4">
    <source>
        <dbReference type="Google" id="ProtNLM"/>
    </source>
</evidence>
<proteinExistence type="predicted"/>
<reference evidence="2 3" key="1">
    <citation type="submission" date="2018-04" db="EMBL/GenBank/DDBJ databases">
        <title>Genome of Nocardioides gansuensis WSJ-1.</title>
        <authorList>
            <person name="Wu S."/>
            <person name="Wang G."/>
        </authorList>
    </citation>
    <scope>NUCLEOTIDE SEQUENCE [LARGE SCALE GENOMIC DNA]</scope>
    <source>
        <strain evidence="2 3">WSJ-1</strain>
    </source>
</reference>
<feature type="transmembrane region" description="Helical" evidence="1">
    <location>
        <begin position="140"/>
        <end position="162"/>
    </location>
</feature>
<gene>
    <name evidence="2" type="ORF">DDE18_21580</name>
</gene>
<keyword evidence="1" id="KW-1133">Transmembrane helix</keyword>
<protein>
    <recommendedName>
        <fullName evidence="4">DUF4386 domain-containing protein</fullName>
    </recommendedName>
</protein>
<dbReference type="Proteomes" id="UP000246018">
    <property type="component" value="Unassembled WGS sequence"/>
</dbReference>